<evidence type="ECO:0000256" key="5">
    <source>
        <dbReference type="ARBA" id="ARBA00022989"/>
    </source>
</evidence>
<dbReference type="RefSeq" id="WP_386672964.1">
    <property type="nucleotide sequence ID" value="NZ_JBHLTG010000006.1"/>
</dbReference>
<protein>
    <recommendedName>
        <fullName evidence="8">Regulator of SigK</fullName>
    </recommendedName>
    <alternativeName>
        <fullName evidence="7">Sigma-K anti-sigma factor RskA</fullName>
    </alternativeName>
</protein>
<evidence type="ECO:0000259" key="11">
    <source>
        <dbReference type="Pfam" id="PF10099"/>
    </source>
</evidence>
<sequence length="278" mass="28950">MTNDKKSGDDNLSGAYVLNSLSEAERRAFEKRMSASDDLRNEVTELADTAVLLGLATEPVQPSPGLRASVLAAAAQLPQLPRDPEAGVPDAEAATRSAEPAAQRQAPAPGRTAGGKGAEARAAVRWLSRPAGILTAAAAAMALLFAGVLIGGLLSGPTAEQQHAAAFAELNAAPDVQRMDTEVEGAGTVTLVVSQTLERSALVWEEMPELPEDRVYELWYLTDRPVPAGLIDPESGPNFRVLDGPLPDEAQVGLTIEPDGGSDAPTTDPILVMETTGA</sequence>
<feature type="compositionally biased region" description="Low complexity" evidence="9">
    <location>
        <begin position="91"/>
        <end position="111"/>
    </location>
</feature>
<name>A0ABV6RY83_9GAMM</name>
<dbReference type="InterPro" id="IPR051474">
    <property type="entry name" value="Anti-sigma-K/W_factor"/>
</dbReference>
<feature type="transmembrane region" description="Helical" evidence="10">
    <location>
        <begin position="131"/>
        <end position="154"/>
    </location>
</feature>
<keyword evidence="4 10" id="KW-0812">Transmembrane</keyword>
<evidence type="ECO:0000256" key="3">
    <source>
        <dbReference type="ARBA" id="ARBA00022475"/>
    </source>
</evidence>
<evidence type="ECO:0000256" key="8">
    <source>
        <dbReference type="ARBA" id="ARBA00030803"/>
    </source>
</evidence>
<dbReference type="EMBL" id="JBHLTG010000006">
    <property type="protein sequence ID" value="MFC0680858.1"/>
    <property type="molecule type" value="Genomic_DNA"/>
</dbReference>
<evidence type="ECO:0000256" key="1">
    <source>
        <dbReference type="ARBA" id="ARBA00004167"/>
    </source>
</evidence>
<organism evidence="12 13">
    <name type="scientific">Lysobacter korlensis</name>
    <dbReference type="NCBI Taxonomy" id="553636"/>
    <lineage>
        <taxon>Bacteria</taxon>
        <taxon>Pseudomonadati</taxon>
        <taxon>Pseudomonadota</taxon>
        <taxon>Gammaproteobacteria</taxon>
        <taxon>Lysobacterales</taxon>
        <taxon>Lysobacteraceae</taxon>
        <taxon>Lysobacter</taxon>
    </lineage>
</organism>
<dbReference type="Pfam" id="PF10099">
    <property type="entry name" value="RskA_C"/>
    <property type="match status" value="1"/>
</dbReference>
<feature type="domain" description="Anti-sigma K factor RskA C-terminal" evidence="11">
    <location>
        <begin position="135"/>
        <end position="270"/>
    </location>
</feature>
<keyword evidence="13" id="KW-1185">Reference proteome</keyword>
<evidence type="ECO:0000256" key="7">
    <source>
        <dbReference type="ARBA" id="ARBA00029829"/>
    </source>
</evidence>
<comment type="subcellular location">
    <subcellularLocation>
        <location evidence="2">Cell membrane</location>
    </subcellularLocation>
    <subcellularLocation>
        <location evidence="1">Membrane</location>
        <topology evidence="1">Single-pass membrane protein</topology>
    </subcellularLocation>
</comment>
<keyword evidence="5 10" id="KW-1133">Transmembrane helix</keyword>
<comment type="caution">
    <text evidence="12">The sequence shown here is derived from an EMBL/GenBank/DDBJ whole genome shotgun (WGS) entry which is preliminary data.</text>
</comment>
<keyword evidence="6 10" id="KW-0472">Membrane</keyword>
<dbReference type="Gene3D" id="1.10.10.1320">
    <property type="entry name" value="Anti-sigma factor, zinc-finger domain"/>
    <property type="match status" value="1"/>
</dbReference>
<reference evidence="12 13" key="1">
    <citation type="submission" date="2024-09" db="EMBL/GenBank/DDBJ databases">
        <authorList>
            <person name="Sun Q."/>
            <person name="Mori K."/>
        </authorList>
    </citation>
    <scope>NUCLEOTIDE SEQUENCE [LARGE SCALE GENOMIC DNA]</scope>
    <source>
        <strain evidence="12 13">KCTC 23076</strain>
    </source>
</reference>
<gene>
    <name evidence="12" type="ORF">ACFFGH_23760</name>
</gene>
<dbReference type="PANTHER" id="PTHR37461">
    <property type="entry name" value="ANTI-SIGMA-K FACTOR RSKA"/>
    <property type="match status" value="1"/>
</dbReference>
<keyword evidence="3" id="KW-1003">Cell membrane</keyword>
<evidence type="ECO:0000256" key="6">
    <source>
        <dbReference type="ARBA" id="ARBA00023136"/>
    </source>
</evidence>
<evidence type="ECO:0000313" key="12">
    <source>
        <dbReference type="EMBL" id="MFC0680858.1"/>
    </source>
</evidence>
<feature type="region of interest" description="Disordered" evidence="9">
    <location>
        <begin position="256"/>
        <end position="278"/>
    </location>
</feature>
<evidence type="ECO:0000256" key="9">
    <source>
        <dbReference type="SAM" id="MobiDB-lite"/>
    </source>
</evidence>
<dbReference type="PANTHER" id="PTHR37461:SF1">
    <property type="entry name" value="ANTI-SIGMA-K FACTOR RSKA"/>
    <property type="match status" value="1"/>
</dbReference>
<proteinExistence type="predicted"/>
<evidence type="ECO:0000256" key="10">
    <source>
        <dbReference type="SAM" id="Phobius"/>
    </source>
</evidence>
<feature type="region of interest" description="Disordered" evidence="9">
    <location>
        <begin position="80"/>
        <end position="117"/>
    </location>
</feature>
<evidence type="ECO:0000256" key="4">
    <source>
        <dbReference type="ARBA" id="ARBA00022692"/>
    </source>
</evidence>
<accession>A0ABV6RY83</accession>
<dbReference type="InterPro" id="IPR018764">
    <property type="entry name" value="RskA_C"/>
</dbReference>
<dbReference type="InterPro" id="IPR041916">
    <property type="entry name" value="Anti_sigma_zinc_sf"/>
</dbReference>
<evidence type="ECO:0000256" key="2">
    <source>
        <dbReference type="ARBA" id="ARBA00004236"/>
    </source>
</evidence>
<evidence type="ECO:0000313" key="13">
    <source>
        <dbReference type="Proteomes" id="UP001589896"/>
    </source>
</evidence>
<dbReference type="Proteomes" id="UP001589896">
    <property type="component" value="Unassembled WGS sequence"/>
</dbReference>